<dbReference type="Gene3D" id="1.10.510.10">
    <property type="entry name" value="Transferase(Phosphotransferase) domain 1"/>
    <property type="match status" value="1"/>
</dbReference>
<evidence type="ECO:0000256" key="9">
    <source>
        <dbReference type="SAM" id="MobiDB-lite"/>
    </source>
</evidence>
<feature type="compositionally biased region" description="Pro residues" evidence="9">
    <location>
        <begin position="588"/>
        <end position="597"/>
    </location>
</feature>
<feature type="region of interest" description="Disordered" evidence="9">
    <location>
        <begin position="499"/>
        <end position="534"/>
    </location>
</feature>
<dbReference type="PANTHER" id="PTHR47096:SF1">
    <property type="entry name" value="MISSHAPEN LIKE KINASE 1"/>
    <property type="match status" value="1"/>
</dbReference>
<evidence type="ECO:0000256" key="5">
    <source>
        <dbReference type="ARBA" id="ARBA00022741"/>
    </source>
</evidence>
<dbReference type="FunFam" id="3.30.200.20:FF:000259">
    <property type="entry name" value="Mitogen-activated protein kinase kinase kinase kinase 4"/>
    <property type="match status" value="1"/>
</dbReference>
<dbReference type="PROSITE" id="PS00107">
    <property type="entry name" value="PROTEIN_KINASE_ATP"/>
    <property type="match status" value="1"/>
</dbReference>
<dbReference type="Pfam" id="PF00780">
    <property type="entry name" value="CNH"/>
    <property type="match status" value="1"/>
</dbReference>
<evidence type="ECO:0000313" key="12">
    <source>
        <dbReference type="EMBL" id="VDK87602.1"/>
    </source>
</evidence>
<keyword evidence="3" id="KW-0723">Serine/threonine-protein kinase</keyword>
<dbReference type="OrthoDB" id="8957712at2759"/>
<dbReference type="EC" id="2.7.11.1" evidence="2"/>
<feature type="domain" description="CNH" evidence="11">
    <location>
        <begin position="842"/>
        <end position="1133"/>
    </location>
</feature>
<reference evidence="12 13" key="1">
    <citation type="submission" date="2018-08" db="EMBL/GenBank/DDBJ databases">
        <authorList>
            <person name="Laetsch R D."/>
            <person name="Stevens L."/>
            <person name="Kumar S."/>
            <person name="Blaxter L. M."/>
        </authorList>
    </citation>
    <scope>NUCLEOTIDE SEQUENCE [LARGE SCALE GENOMIC DNA]</scope>
</reference>
<dbReference type="SMART" id="SM00220">
    <property type="entry name" value="S_TKc"/>
    <property type="match status" value="1"/>
</dbReference>
<dbReference type="AlphaFoldDB" id="A0A3P6THP1"/>
<dbReference type="SMART" id="SM00036">
    <property type="entry name" value="CNH"/>
    <property type="match status" value="1"/>
</dbReference>
<dbReference type="OMA" id="LEKRNGW"/>
<feature type="compositionally biased region" description="Low complexity" evidence="9">
    <location>
        <begin position="679"/>
        <end position="703"/>
    </location>
</feature>
<dbReference type="PROSITE" id="PS50219">
    <property type="entry name" value="CNH"/>
    <property type="match status" value="1"/>
</dbReference>
<dbReference type="PROSITE" id="PS50011">
    <property type="entry name" value="PROTEIN_KINASE_DOM"/>
    <property type="match status" value="1"/>
</dbReference>
<evidence type="ECO:0000256" key="7">
    <source>
        <dbReference type="ARBA" id="ARBA00022840"/>
    </source>
</evidence>
<evidence type="ECO:0000313" key="13">
    <source>
        <dbReference type="Proteomes" id="UP000277928"/>
    </source>
</evidence>
<feature type="region of interest" description="Disordered" evidence="9">
    <location>
        <begin position="315"/>
        <end position="334"/>
    </location>
</feature>
<dbReference type="SUPFAM" id="SSF56112">
    <property type="entry name" value="Protein kinase-like (PK-like)"/>
    <property type="match status" value="1"/>
</dbReference>
<dbReference type="InterPro" id="IPR051700">
    <property type="entry name" value="STE20_Ser-Thr_kinase"/>
</dbReference>
<gene>
    <name evidence="12" type="ORF">NLS_LOCUS8246</name>
</gene>
<dbReference type="GO" id="GO:0005524">
    <property type="term" value="F:ATP binding"/>
    <property type="evidence" value="ECO:0007669"/>
    <property type="project" value="UniProtKB-UniRule"/>
</dbReference>
<evidence type="ECO:0000256" key="8">
    <source>
        <dbReference type="PROSITE-ProRule" id="PRU10141"/>
    </source>
</evidence>
<comment type="similarity">
    <text evidence="1">Belongs to the protein kinase superfamily. STE Ser/Thr protein kinase family. STE20 subfamily.</text>
</comment>
<evidence type="ECO:0000259" key="11">
    <source>
        <dbReference type="PROSITE" id="PS50219"/>
    </source>
</evidence>
<feature type="compositionally biased region" description="Acidic residues" evidence="9">
    <location>
        <begin position="320"/>
        <end position="331"/>
    </location>
</feature>
<keyword evidence="6" id="KW-0418">Kinase</keyword>
<dbReference type="InterPro" id="IPR008271">
    <property type="entry name" value="Ser/Thr_kinase_AS"/>
</dbReference>
<protein>
    <recommendedName>
        <fullName evidence="2">non-specific serine/threonine protein kinase</fullName>
        <ecNumber evidence="2">2.7.11.1</ecNumber>
    </recommendedName>
</protein>
<dbReference type="InterPro" id="IPR011009">
    <property type="entry name" value="Kinase-like_dom_sf"/>
</dbReference>
<keyword evidence="4" id="KW-0808">Transferase</keyword>
<keyword evidence="13" id="KW-1185">Reference proteome</keyword>
<feature type="region of interest" description="Disordered" evidence="9">
    <location>
        <begin position="747"/>
        <end position="771"/>
    </location>
</feature>
<dbReference type="InterPro" id="IPR001180">
    <property type="entry name" value="CNH_dom"/>
</dbReference>
<proteinExistence type="inferred from homology"/>
<feature type="region of interest" description="Disordered" evidence="9">
    <location>
        <begin position="397"/>
        <end position="466"/>
    </location>
</feature>
<feature type="compositionally biased region" description="Basic residues" evidence="9">
    <location>
        <begin position="397"/>
        <end position="407"/>
    </location>
</feature>
<feature type="compositionally biased region" description="Polar residues" evidence="9">
    <location>
        <begin position="655"/>
        <end position="678"/>
    </location>
</feature>
<evidence type="ECO:0000256" key="1">
    <source>
        <dbReference type="ARBA" id="ARBA00008874"/>
    </source>
</evidence>
<dbReference type="GO" id="GO:0005829">
    <property type="term" value="C:cytosol"/>
    <property type="evidence" value="ECO:0007669"/>
    <property type="project" value="TreeGrafter"/>
</dbReference>
<dbReference type="STRING" id="42156.A0A3P6THP1"/>
<evidence type="ECO:0000256" key="3">
    <source>
        <dbReference type="ARBA" id="ARBA00022527"/>
    </source>
</evidence>
<dbReference type="InterPro" id="IPR000719">
    <property type="entry name" value="Prot_kinase_dom"/>
</dbReference>
<feature type="region of interest" description="Disordered" evidence="9">
    <location>
        <begin position="580"/>
        <end position="718"/>
    </location>
</feature>
<dbReference type="GO" id="GO:0004674">
    <property type="term" value="F:protein serine/threonine kinase activity"/>
    <property type="evidence" value="ECO:0007669"/>
    <property type="project" value="UniProtKB-KW"/>
</dbReference>
<organism evidence="12 13">
    <name type="scientific">Litomosoides sigmodontis</name>
    <name type="common">Filarial nematode worm</name>
    <dbReference type="NCBI Taxonomy" id="42156"/>
    <lineage>
        <taxon>Eukaryota</taxon>
        <taxon>Metazoa</taxon>
        <taxon>Ecdysozoa</taxon>
        <taxon>Nematoda</taxon>
        <taxon>Chromadorea</taxon>
        <taxon>Rhabditida</taxon>
        <taxon>Spirurina</taxon>
        <taxon>Spiruromorpha</taxon>
        <taxon>Filarioidea</taxon>
        <taxon>Onchocercidae</taxon>
        <taxon>Litomosoides</taxon>
    </lineage>
</organism>
<evidence type="ECO:0000256" key="6">
    <source>
        <dbReference type="ARBA" id="ARBA00022777"/>
    </source>
</evidence>
<accession>A0A3P6THP1</accession>
<dbReference type="Pfam" id="PF00069">
    <property type="entry name" value="Pkinase"/>
    <property type="match status" value="1"/>
</dbReference>
<sequence length="1159" mass="128850">MKNSDILELPLFLKTVPDPAGIFELIEVVGNGTYGQVYKGRHVKTSQLAAIKIMNINEDEEEEIKMEINMLKKYSHHRNIATYYGAFIKKLPSSTGKLDQLWLVMEFCGSGSVTDLVKSTKGNSLKEDWIAYICREILRGLYHLHQNKVIHRDIKGQNVLLTDSGEVKLVDFGVSAQLDRTVGRRNTFIGTPYWMAPEVIACDENPDATYDSRSDLWSLGITALEMAEGHPPLVDMHPMRALFLIPRNAPPRLKRGKKWSKKFDSFIETVLVKDYHQRPYTDQLLRHPFIREQPPERQTRIAIKDHQDRHRRITTKKDETEYEYSGSDDDESHAQVGKSFDVAAELAGVVQSTQDNTLRKGFQRLQENNKNMFEHSPSQPIRQRSALAGPIVLPSGQHHHISQHQQKHPSTSQAFQRNPRFGVDDSREHVKLRQQQVDPRLALNSSGHQRRGDHNRRSQRPLSYHQARGISPHHASALMPQPNHPAAPHLADLANCDRKRRSEKETARVAAEQRRDRSAASHDQVRDMSRELKTPPHIARVSASVAASTSLRKMSEPVLNGKAGNQDLDVLANELTRMGRHQQNGSYSPPPPAPPPRDTSIMSAALEKGTLRGPNKPLPPTPTDQSPVSDIPGDDGTLIASHKVNGGIDHHRSNSDSLSKNRQSQMVKTISMPDQTPTAAEIIIGSGSSGSSEGSGSSPEASPFDIRKSSNRTSGSAASGQLCAVMPDLLPRTPIECSTPFLAFTKDGSSPSIESQSADEYPSGVNSLPRTQAPLSARDREKSFVAYFGAGMSGSGTVNRPGRAQDTNQVQVNVNPNPAAANNGSHSDGDAPEIRKYKKKFSGDILCAALWGVNLLIGTDSGLMLLDRSGQGKVYQLITRRRFEQMTVLEGQNILVTISGRKRRIRVYYLSWLKQKILRTEGVSGVELEKRNGWVNVGDLQGAVHFKIVRYERIKFLVVGLENTVEIYAWAPKPYHKFMAFKAFSQLAHLPLIVDLTVEKNSRLKVLYGSREGFHAIDLDSGSIDDIYTPANTETVVTPHCIVILPNSNGMQLLLCYNNEGVYVSTYGKATKSVFLQWGETPSSVAYISTGQIMGWGNKAIEIRSVDTGHLDGVFMHKKAQKLKFLCERNDKVFFSSAKGGGACQIYFMTLNKPGLSNW</sequence>
<feature type="domain" description="Protein kinase" evidence="10">
    <location>
        <begin position="23"/>
        <end position="290"/>
    </location>
</feature>
<dbReference type="FunFam" id="1.10.510.10:FF:000003">
    <property type="entry name" value="TRAF2 and NCK-interacting protein kinase isoform 4"/>
    <property type="match status" value="1"/>
</dbReference>
<evidence type="ECO:0000256" key="2">
    <source>
        <dbReference type="ARBA" id="ARBA00012513"/>
    </source>
</evidence>
<dbReference type="CDD" id="cd06608">
    <property type="entry name" value="STKc_myosinIII_N_like"/>
    <property type="match status" value="1"/>
</dbReference>
<dbReference type="EMBL" id="UYRX01000998">
    <property type="protein sequence ID" value="VDK87602.1"/>
    <property type="molecule type" value="Genomic_DNA"/>
</dbReference>
<keyword evidence="5 8" id="KW-0547">Nucleotide-binding</keyword>
<evidence type="ECO:0000256" key="4">
    <source>
        <dbReference type="ARBA" id="ARBA00022679"/>
    </source>
</evidence>
<keyword evidence="7 8" id="KW-0067">ATP-binding</keyword>
<feature type="binding site" evidence="8">
    <location>
        <position position="52"/>
    </location>
    <ligand>
        <name>ATP</name>
        <dbReference type="ChEBI" id="CHEBI:30616"/>
    </ligand>
</feature>
<dbReference type="Gene3D" id="3.30.200.20">
    <property type="entry name" value="Phosphorylase Kinase, domain 1"/>
    <property type="match status" value="1"/>
</dbReference>
<dbReference type="PANTHER" id="PTHR47096">
    <property type="entry name" value="MISSHAPEN LIKE KINASE 1"/>
    <property type="match status" value="1"/>
</dbReference>
<dbReference type="InterPro" id="IPR017441">
    <property type="entry name" value="Protein_kinase_ATP_BS"/>
</dbReference>
<evidence type="ECO:0000259" key="10">
    <source>
        <dbReference type="PROSITE" id="PS50011"/>
    </source>
</evidence>
<dbReference type="Proteomes" id="UP000277928">
    <property type="component" value="Unassembled WGS sequence"/>
</dbReference>
<feature type="compositionally biased region" description="Basic and acidic residues" evidence="9">
    <location>
        <begin position="422"/>
        <end position="431"/>
    </location>
</feature>
<dbReference type="PROSITE" id="PS00108">
    <property type="entry name" value="PROTEIN_KINASE_ST"/>
    <property type="match status" value="1"/>
</dbReference>
<feature type="compositionally biased region" description="Polar residues" evidence="9">
    <location>
        <begin position="433"/>
        <end position="447"/>
    </location>
</feature>
<name>A0A3P6THP1_LITSI</name>